<gene>
    <name evidence="2" type="ORF">H3Z82_07845</name>
</gene>
<sequence>MKKLTMTVMVLFSLGTVMTTFTSCRDTNKSGIEQAADDVGDAIDDVADDVEDAVN</sequence>
<evidence type="ECO:0008006" key="4">
    <source>
        <dbReference type="Google" id="ProtNLM"/>
    </source>
</evidence>
<comment type="caution">
    <text evidence="2">The sequence shown here is derived from an EMBL/GenBank/DDBJ whole genome shotgun (WGS) entry which is preliminary data.</text>
</comment>
<dbReference type="PROSITE" id="PS51257">
    <property type="entry name" value="PROKAR_LIPOPROTEIN"/>
    <property type="match status" value="1"/>
</dbReference>
<evidence type="ECO:0000313" key="3">
    <source>
        <dbReference type="Proteomes" id="UP000541857"/>
    </source>
</evidence>
<evidence type="ECO:0000313" key="2">
    <source>
        <dbReference type="EMBL" id="MBA6152632.1"/>
    </source>
</evidence>
<proteinExistence type="predicted"/>
<protein>
    <recommendedName>
        <fullName evidence="4">Entericidin EcnA/B family protein</fullName>
    </recommendedName>
</protein>
<organism evidence="2 3">
    <name type="scientific">Gelidibacter maritimus</name>
    <dbReference type="NCBI Taxonomy" id="2761487"/>
    <lineage>
        <taxon>Bacteria</taxon>
        <taxon>Pseudomonadati</taxon>
        <taxon>Bacteroidota</taxon>
        <taxon>Flavobacteriia</taxon>
        <taxon>Flavobacteriales</taxon>
        <taxon>Flavobacteriaceae</taxon>
        <taxon>Gelidibacter</taxon>
    </lineage>
</organism>
<keyword evidence="1" id="KW-0732">Signal</keyword>
<dbReference type="AlphaFoldDB" id="A0A7W2M4M2"/>
<reference evidence="2 3" key="1">
    <citation type="submission" date="2020-07" db="EMBL/GenBank/DDBJ databases">
        <title>Bacterium isolated from marine sediment.</title>
        <authorList>
            <person name="Shang D."/>
        </authorList>
    </citation>
    <scope>NUCLEOTIDE SEQUENCE [LARGE SCALE GENOMIC DNA]</scope>
    <source>
        <strain evidence="2 3">F6074</strain>
    </source>
</reference>
<feature type="signal peptide" evidence="1">
    <location>
        <begin position="1"/>
        <end position="19"/>
    </location>
</feature>
<dbReference type="RefSeq" id="WP_182204516.1">
    <property type="nucleotide sequence ID" value="NZ_JACGLT010000005.1"/>
</dbReference>
<keyword evidence="3" id="KW-1185">Reference proteome</keyword>
<evidence type="ECO:0000256" key="1">
    <source>
        <dbReference type="SAM" id="SignalP"/>
    </source>
</evidence>
<feature type="chain" id="PRO_5030684439" description="Entericidin EcnA/B family protein" evidence="1">
    <location>
        <begin position="20"/>
        <end position="55"/>
    </location>
</feature>
<dbReference type="Proteomes" id="UP000541857">
    <property type="component" value="Unassembled WGS sequence"/>
</dbReference>
<accession>A0A7W2M4M2</accession>
<name>A0A7W2M4M2_9FLAO</name>
<dbReference type="EMBL" id="JACGLT010000005">
    <property type="protein sequence ID" value="MBA6152632.1"/>
    <property type="molecule type" value="Genomic_DNA"/>
</dbReference>